<name>A0A3M7SFM1_BRAPC</name>
<proteinExistence type="predicted"/>
<sequence>MHTMIPIRIFGAQNFLFQLLYLKIKSTAISLSMVTTDKLLTTFRLSIDCKSININAIESFPIRPKETINHGKVCRIDRIRYTYSNSFEEKLNILRFNAKALLSKGFAV</sequence>
<dbReference type="EMBL" id="REGN01001442">
    <property type="protein sequence ID" value="RNA34644.1"/>
    <property type="molecule type" value="Genomic_DNA"/>
</dbReference>
<organism evidence="1 2">
    <name type="scientific">Brachionus plicatilis</name>
    <name type="common">Marine rotifer</name>
    <name type="synonym">Brachionus muelleri</name>
    <dbReference type="NCBI Taxonomy" id="10195"/>
    <lineage>
        <taxon>Eukaryota</taxon>
        <taxon>Metazoa</taxon>
        <taxon>Spiralia</taxon>
        <taxon>Gnathifera</taxon>
        <taxon>Rotifera</taxon>
        <taxon>Eurotatoria</taxon>
        <taxon>Monogononta</taxon>
        <taxon>Pseudotrocha</taxon>
        <taxon>Ploima</taxon>
        <taxon>Brachionidae</taxon>
        <taxon>Brachionus</taxon>
    </lineage>
</organism>
<dbReference type="AlphaFoldDB" id="A0A3M7SFM1"/>
<protein>
    <submittedName>
        <fullName evidence="1">Uncharacterized protein</fullName>
    </submittedName>
</protein>
<keyword evidence="2" id="KW-1185">Reference proteome</keyword>
<dbReference type="Proteomes" id="UP000276133">
    <property type="component" value="Unassembled WGS sequence"/>
</dbReference>
<evidence type="ECO:0000313" key="1">
    <source>
        <dbReference type="EMBL" id="RNA34644.1"/>
    </source>
</evidence>
<gene>
    <name evidence="1" type="ORF">BpHYR1_046318</name>
</gene>
<accession>A0A3M7SFM1</accession>
<evidence type="ECO:0000313" key="2">
    <source>
        <dbReference type="Proteomes" id="UP000276133"/>
    </source>
</evidence>
<reference evidence="1 2" key="1">
    <citation type="journal article" date="2018" name="Sci. Rep.">
        <title>Genomic signatures of local adaptation to the degree of environmental predictability in rotifers.</title>
        <authorList>
            <person name="Franch-Gras L."/>
            <person name="Hahn C."/>
            <person name="Garcia-Roger E.M."/>
            <person name="Carmona M.J."/>
            <person name="Serra M."/>
            <person name="Gomez A."/>
        </authorList>
    </citation>
    <scope>NUCLEOTIDE SEQUENCE [LARGE SCALE GENOMIC DNA]</scope>
    <source>
        <strain evidence="1">HYR1</strain>
    </source>
</reference>
<comment type="caution">
    <text evidence="1">The sequence shown here is derived from an EMBL/GenBank/DDBJ whole genome shotgun (WGS) entry which is preliminary data.</text>
</comment>